<dbReference type="OrthoDB" id="1932414at2759"/>
<evidence type="ECO:0000313" key="2">
    <source>
        <dbReference type="Proteomes" id="UP000516437"/>
    </source>
</evidence>
<dbReference type="PANTHER" id="PTHR36795:SF2">
    <property type="entry name" value="OS01G0938400 PROTEIN"/>
    <property type="match status" value="1"/>
</dbReference>
<protein>
    <submittedName>
        <fullName evidence="1">Uncharacterized protein</fullName>
    </submittedName>
</protein>
<proteinExistence type="predicted"/>
<comment type="caution">
    <text evidence="1">The sequence shown here is derived from an EMBL/GenBank/DDBJ whole genome shotgun (WGS) entry which is preliminary data.</text>
</comment>
<accession>A0A6A1VFQ7</accession>
<dbReference type="PANTHER" id="PTHR36795">
    <property type="entry name" value="OS01G0938400 PROTEIN"/>
    <property type="match status" value="1"/>
</dbReference>
<sequence>MGSFTKFSYQRLGHEGGFDDYDEERDGLVARSRNWFRFKRVPSRRRFKLKVPSLGRFLRRKVRLLSAVRVSWAGLVKRLKEGQAHFGDLFAGNYVFIQVNPTSLKCLKKDHYLDGFASRYSVPRVA</sequence>
<keyword evidence="2" id="KW-1185">Reference proteome</keyword>
<dbReference type="Proteomes" id="UP000516437">
    <property type="component" value="Chromosome 6"/>
</dbReference>
<organism evidence="1 2">
    <name type="scientific">Morella rubra</name>
    <name type="common">Chinese bayberry</name>
    <dbReference type="NCBI Taxonomy" id="262757"/>
    <lineage>
        <taxon>Eukaryota</taxon>
        <taxon>Viridiplantae</taxon>
        <taxon>Streptophyta</taxon>
        <taxon>Embryophyta</taxon>
        <taxon>Tracheophyta</taxon>
        <taxon>Spermatophyta</taxon>
        <taxon>Magnoliopsida</taxon>
        <taxon>eudicotyledons</taxon>
        <taxon>Gunneridae</taxon>
        <taxon>Pentapetalae</taxon>
        <taxon>rosids</taxon>
        <taxon>fabids</taxon>
        <taxon>Fagales</taxon>
        <taxon>Myricaceae</taxon>
        <taxon>Morella</taxon>
    </lineage>
</organism>
<name>A0A6A1VFQ7_9ROSI</name>
<evidence type="ECO:0000313" key="1">
    <source>
        <dbReference type="EMBL" id="KAB1211712.1"/>
    </source>
</evidence>
<dbReference type="EMBL" id="RXIC02000024">
    <property type="protein sequence ID" value="KAB1211712.1"/>
    <property type="molecule type" value="Genomic_DNA"/>
</dbReference>
<dbReference type="AlphaFoldDB" id="A0A6A1VFQ7"/>
<gene>
    <name evidence="1" type="ORF">CJ030_MR6G022438</name>
</gene>
<reference evidence="1 2" key="1">
    <citation type="journal article" date="2019" name="Plant Biotechnol. J.">
        <title>The red bayberry genome and genetic basis of sex determination.</title>
        <authorList>
            <person name="Jia H.M."/>
            <person name="Jia H.J."/>
            <person name="Cai Q.L."/>
            <person name="Wang Y."/>
            <person name="Zhao H.B."/>
            <person name="Yang W.F."/>
            <person name="Wang G.Y."/>
            <person name="Li Y.H."/>
            <person name="Zhan D.L."/>
            <person name="Shen Y.T."/>
            <person name="Niu Q.F."/>
            <person name="Chang L."/>
            <person name="Qiu J."/>
            <person name="Zhao L."/>
            <person name="Xie H.B."/>
            <person name="Fu W.Y."/>
            <person name="Jin J."/>
            <person name="Li X.W."/>
            <person name="Jiao Y."/>
            <person name="Zhou C.C."/>
            <person name="Tu T."/>
            <person name="Chai C.Y."/>
            <person name="Gao J.L."/>
            <person name="Fan L.J."/>
            <person name="van de Weg E."/>
            <person name="Wang J.Y."/>
            <person name="Gao Z.S."/>
        </authorList>
    </citation>
    <scope>NUCLEOTIDE SEQUENCE [LARGE SCALE GENOMIC DNA]</scope>
    <source>
        <tissue evidence="1">Leaves</tissue>
    </source>
</reference>